<comment type="caution">
    <text evidence="1">The sequence shown here is derived from an EMBL/GenBank/DDBJ whole genome shotgun (WGS) entry which is preliminary data.</text>
</comment>
<organism evidence="1 2">
    <name type="scientific">Cardiocondyla obscurior</name>
    <dbReference type="NCBI Taxonomy" id="286306"/>
    <lineage>
        <taxon>Eukaryota</taxon>
        <taxon>Metazoa</taxon>
        <taxon>Ecdysozoa</taxon>
        <taxon>Arthropoda</taxon>
        <taxon>Hexapoda</taxon>
        <taxon>Insecta</taxon>
        <taxon>Pterygota</taxon>
        <taxon>Neoptera</taxon>
        <taxon>Endopterygota</taxon>
        <taxon>Hymenoptera</taxon>
        <taxon>Apocrita</taxon>
        <taxon>Aculeata</taxon>
        <taxon>Formicoidea</taxon>
        <taxon>Formicidae</taxon>
        <taxon>Myrmicinae</taxon>
        <taxon>Cardiocondyla</taxon>
    </lineage>
</organism>
<protein>
    <submittedName>
        <fullName evidence="1">Uncharacterized protein</fullName>
    </submittedName>
</protein>
<dbReference type="EMBL" id="JADYXP020000033">
    <property type="protein sequence ID" value="KAL0098834.1"/>
    <property type="molecule type" value="Genomic_DNA"/>
</dbReference>
<reference evidence="1 2" key="1">
    <citation type="submission" date="2023-03" db="EMBL/GenBank/DDBJ databases">
        <title>High recombination rates correlate with genetic variation in Cardiocondyla obscurior ants.</title>
        <authorList>
            <person name="Errbii M."/>
        </authorList>
    </citation>
    <scope>NUCLEOTIDE SEQUENCE [LARGE SCALE GENOMIC DNA]</scope>
    <source>
        <strain evidence="1">Alpha-2009</strain>
        <tissue evidence="1">Whole body</tissue>
    </source>
</reference>
<accession>A0AAW2E967</accession>
<keyword evidence="2" id="KW-1185">Reference proteome</keyword>
<evidence type="ECO:0000313" key="1">
    <source>
        <dbReference type="EMBL" id="KAL0098834.1"/>
    </source>
</evidence>
<dbReference type="AlphaFoldDB" id="A0AAW2E967"/>
<gene>
    <name evidence="1" type="ORF">PUN28_020779</name>
</gene>
<sequence length="104" mass="12171">MILTKNKKKIFEHRAVTSADVHVTFFSVLPSPKTEILTKNENKFLNTCLCDHFQRSAPTKNKNIDEKQKKNFLKIWQLYSEPSIFTSSRDMAEKLKKYFSNLAT</sequence>
<proteinExistence type="predicted"/>
<name>A0AAW2E967_9HYME</name>
<dbReference type="Proteomes" id="UP001430953">
    <property type="component" value="Unassembled WGS sequence"/>
</dbReference>
<evidence type="ECO:0000313" key="2">
    <source>
        <dbReference type="Proteomes" id="UP001430953"/>
    </source>
</evidence>